<gene>
    <name evidence="2" type="ORF">TM448A01889_0014</name>
</gene>
<proteinExistence type="predicted"/>
<accession>A0A6H1ZTE6</accession>
<keyword evidence="1" id="KW-1133">Transmembrane helix</keyword>
<evidence type="ECO:0000313" key="2">
    <source>
        <dbReference type="EMBL" id="QJA50749.1"/>
    </source>
</evidence>
<reference evidence="2" key="1">
    <citation type="submission" date="2020-03" db="EMBL/GenBank/DDBJ databases">
        <title>The deep terrestrial virosphere.</title>
        <authorList>
            <person name="Holmfeldt K."/>
            <person name="Nilsson E."/>
            <person name="Simone D."/>
            <person name="Lopez-Fernandez M."/>
            <person name="Wu X."/>
            <person name="de Brujin I."/>
            <person name="Lundin D."/>
            <person name="Andersson A."/>
            <person name="Bertilsson S."/>
            <person name="Dopson M."/>
        </authorList>
    </citation>
    <scope>NUCLEOTIDE SEQUENCE</scope>
    <source>
        <strain evidence="2">TM448A01889</strain>
    </source>
</reference>
<dbReference type="EMBL" id="MT144215">
    <property type="protein sequence ID" value="QJA50749.1"/>
    <property type="molecule type" value="Genomic_DNA"/>
</dbReference>
<organism evidence="2">
    <name type="scientific">viral metagenome</name>
    <dbReference type="NCBI Taxonomy" id="1070528"/>
    <lineage>
        <taxon>unclassified sequences</taxon>
        <taxon>metagenomes</taxon>
        <taxon>organismal metagenomes</taxon>
    </lineage>
</organism>
<keyword evidence="1" id="KW-0472">Membrane</keyword>
<dbReference type="AlphaFoldDB" id="A0A6H1ZTE6"/>
<keyword evidence="1" id="KW-0812">Transmembrane</keyword>
<sequence length="64" mass="7420">MNELDRFKEKLSNSKEDAPVSNKIFREFLNNHFTHLAWDVSLVKKLAWVILAAILASALANRFF</sequence>
<feature type="transmembrane region" description="Helical" evidence="1">
    <location>
        <begin position="46"/>
        <end position="63"/>
    </location>
</feature>
<protein>
    <submittedName>
        <fullName evidence="2">Uncharacterized protein</fullName>
    </submittedName>
</protein>
<name>A0A6H1ZTE6_9ZZZZ</name>
<evidence type="ECO:0000256" key="1">
    <source>
        <dbReference type="SAM" id="Phobius"/>
    </source>
</evidence>